<dbReference type="Pfam" id="PF02898">
    <property type="entry name" value="NO_synthase"/>
    <property type="match status" value="1"/>
</dbReference>
<keyword evidence="6 11" id="KW-0349">Heme</keyword>
<accession>I2FGE1</accession>
<dbReference type="Gene3D" id="3.90.1230.10">
    <property type="entry name" value="Nitric Oxide Synthase, Chain A, domain 3"/>
    <property type="match status" value="1"/>
</dbReference>
<dbReference type="GO" id="GO:0006809">
    <property type="term" value="P:nitric oxide biosynthetic process"/>
    <property type="evidence" value="ECO:0007669"/>
    <property type="project" value="InterPro"/>
</dbReference>
<dbReference type="InterPro" id="IPR004030">
    <property type="entry name" value="NOS_N"/>
</dbReference>
<dbReference type="InterPro" id="IPR017142">
    <property type="entry name" value="Nitric_oxide_synthase_Oase-su"/>
</dbReference>
<comment type="function">
    <text evidence="2 11">Catalyzes the production of nitric oxide.</text>
</comment>
<evidence type="ECO:0000256" key="10">
    <source>
        <dbReference type="ARBA" id="ARBA00048713"/>
    </source>
</evidence>
<evidence type="ECO:0000256" key="13">
    <source>
        <dbReference type="SAM" id="MobiDB-lite"/>
    </source>
</evidence>
<evidence type="ECO:0000256" key="8">
    <source>
        <dbReference type="ARBA" id="ARBA00023002"/>
    </source>
</evidence>
<dbReference type="SUPFAM" id="SSF56512">
    <property type="entry name" value="Nitric oxide (NO) synthase oxygenase domain"/>
    <property type="match status" value="1"/>
</dbReference>
<evidence type="ECO:0000256" key="12">
    <source>
        <dbReference type="PIRSR" id="PIRSR037219-1"/>
    </source>
</evidence>
<dbReference type="InterPro" id="IPR044944">
    <property type="entry name" value="NOS_dom_3"/>
</dbReference>
<evidence type="ECO:0000256" key="11">
    <source>
        <dbReference type="PIRNR" id="PIRNR037219"/>
    </source>
</evidence>
<comment type="subunit">
    <text evidence="11">Homodimer.</text>
</comment>
<organism evidence="15">
    <name type="scientific">Streptomyces lavendulae</name>
    <dbReference type="NCBI Taxonomy" id="1914"/>
    <lineage>
        <taxon>Bacteria</taxon>
        <taxon>Bacillati</taxon>
        <taxon>Actinomycetota</taxon>
        <taxon>Actinomycetes</taxon>
        <taxon>Kitasatosporales</taxon>
        <taxon>Streptomycetaceae</taxon>
        <taxon>Streptomyces</taxon>
    </lineage>
</organism>
<dbReference type="Gene3D" id="3.90.440.10">
    <property type="entry name" value="Nitric Oxide Synthase,Heme Domain,Chain A domain 2"/>
    <property type="match status" value="1"/>
</dbReference>
<evidence type="ECO:0000256" key="7">
    <source>
        <dbReference type="ARBA" id="ARBA00022723"/>
    </source>
</evidence>
<dbReference type="PANTHER" id="PTHR43410:SF1">
    <property type="entry name" value="NITRIC OXIDE SYNTHASE"/>
    <property type="match status" value="1"/>
</dbReference>
<feature type="region of interest" description="Disordered" evidence="13">
    <location>
        <begin position="376"/>
        <end position="396"/>
    </location>
</feature>
<keyword evidence="9 11" id="KW-0408">Iron</keyword>
<dbReference type="PIRSF" id="PIRSF037219">
    <property type="entry name" value="NOS_oxygenase"/>
    <property type="match status" value="1"/>
</dbReference>
<feature type="binding site" description="axial binding residue" evidence="12">
    <location>
        <position position="87"/>
    </location>
    <ligand>
        <name>heme</name>
        <dbReference type="ChEBI" id="CHEBI:30413"/>
    </ligand>
    <ligandPart>
        <name>Fe</name>
        <dbReference type="ChEBI" id="CHEBI:18248"/>
    </ligandPart>
</feature>
<keyword evidence="7 11" id="KW-0479">Metal-binding</keyword>
<dbReference type="InterPro" id="IPR044940">
    <property type="entry name" value="NOS_dom_2"/>
</dbReference>
<evidence type="ECO:0000256" key="6">
    <source>
        <dbReference type="ARBA" id="ARBA00022617"/>
    </source>
</evidence>
<comment type="similarity">
    <text evidence="3 11">Belongs to the NOS family. Bacterial NOS oxygenase subfamily.</text>
</comment>
<dbReference type="PROSITE" id="PS60001">
    <property type="entry name" value="NOS"/>
    <property type="match status" value="1"/>
</dbReference>
<evidence type="ECO:0000259" key="14">
    <source>
        <dbReference type="PROSITE" id="PS60001"/>
    </source>
</evidence>
<feature type="domain" description="Nitric oxide synthase (NOS)" evidence="14">
    <location>
        <begin position="86"/>
        <end position="93"/>
    </location>
</feature>
<comment type="cofactor">
    <cofactor evidence="1 11 12">
        <name>heme</name>
        <dbReference type="ChEBI" id="CHEBI:30413"/>
    </cofactor>
</comment>
<evidence type="ECO:0000256" key="4">
    <source>
        <dbReference type="ARBA" id="ARBA00012735"/>
    </source>
</evidence>
<feature type="region of interest" description="Disordered" evidence="13">
    <location>
        <begin position="1"/>
        <end position="20"/>
    </location>
</feature>
<dbReference type="PANTHER" id="PTHR43410">
    <property type="entry name" value="NITRIC OXIDE SYNTHASE OXYGENASE"/>
    <property type="match status" value="1"/>
</dbReference>
<dbReference type="EC" id="1.14.14.47" evidence="4 11"/>
<dbReference type="InterPro" id="IPR050607">
    <property type="entry name" value="NOS"/>
</dbReference>
<reference evidence="15" key="1">
    <citation type="journal article" date="2012" name="Antimicrob. Agents Chemother.">
        <title>Heme protein and hydroxyarginase necessary for biosynthesis of D-cycloserine.</title>
        <authorList>
            <person name="Kumagai T."/>
            <person name="Takagi K."/>
            <person name="Koyama Y."/>
            <person name="Matoba Y."/>
            <person name="Oda K."/>
            <person name="Noda M."/>
            <person name="Sugiyama M."/>
        </authorList>
    </citation>
    <scope>NUCLEOTIDE SEQUENCE</scope>
    <source>
        <strain evidence="15">ATCC 11924</strain>
    </source>
</reference>
<evidence type="ECO:0000256" key="5">
    <source>
        <dbReference type="ARBA" id="ARBA00018859"/>
    </source>
</evidence>
<dbReference type="GO" id="GO:0004517">
    <property type="term" value="F:nitric-oxide synthase activity"/>
    <property type="evidence" value="ECO:0007669"/>
    <property type="project" value="InterPro"/>
</dbReference>
<dbReference type="InterPro" id="IPR044943">
    <property type="entry name" value="NOS_dom_1"/>
</dbReference>
<keyword evidence="8 11" id="KW-0560">Oxidoreductase</keyword>
<sequence length="396" mass="44010">MTSLAAQSPTPSPFTTSTETYDGAVADRDEAEEFLRQYHAECPAQPVALDRRLAQVRAAIDDAGTYRHTPGELAFGARVAWRNSRRCIGRLYWNSLRVLDRRDARSPEEIHRHLCAHLREATHHGRIRPVISVFAPDTPAGPGPRLQNEQLIRYAGHTRADGTVLGDPRNTDLTEAARRLGWQGTGEPEGPFDVLPLLIETAGDKPRLFDLPRELVLEVPIAHPECPAIAGLGLRWHAVPAVSTMRLRVGGVDYPLAPFNGWYMGTEIGARNLVDKDRYDLLPAVADCLGLDIGSERTLWRDRALVELNVAVLHSFHTAGVRISDHHTESRRFLAHLARETRQGRSVPADWSWIVPPVSGGITPVFHRSYEDTDQRPNFYPATAERGPRPTGCPMG</sequence>
<evidence type="ECO:0000256" key="3">
    <source>
        <dbReference type="ARBA" id="ARBA00005411"/>
    </source>
</evidence>
<evidence type="ECO:0000256" key="1">
    <source>
        <dbReference type="ARBA" id="ARBA00001971"/>
    </source>
</evidence>
<dbReference type="AlphaFoldDB" id="I2FGE1"/>
<name>I2FGE1_STRLA</name>
<evidence type="ECO:0000256" key="2">
    <source>
        <dbReference type="ARBA" id="ARBA00002642"/>
    </source>
</evidence>
<gene>
    <name evidence="15" type="primary">nos</name>
</gene>
<dbReference type="GO" id="GO:0046872">
    <property type="term" value="F:metal ion binding"/>
    <property type="evidence" value="ECO:0007669"/>
    <property type="project" value="UniProtKB-KW"/>
</dbReference>
<comment type="catalytic activity">
    <reaction evidence="10">
        <text>3 reduced [flavodoxin] + 2 L-arginine + 4 O2 = 3 oxidized [flavodoxin] + 2 L-citrulline + 2 nitric oxide + 4 H2O + 5 H(+)</text>
        <dbReference type="Rhea" id="RHEA:52324"/>
        <dbReference type="Rhea" id="RHEA-COMP:10622"/>
        <dbReference type="Rhea" id="RHEA-COMP:10623"/>
        <dbReference type="ChEBI" id="CHEBI:15377"/>
        <dbReference type="ChEBI" id="CHEBI:15378"/>
        <dbReference type="ChEBI" id="CHEBI:15379"/>
        <dbReference type="ChEBI" id="CHEBI:16480"/>
        <dbReference type="ChEBI" id="CHEBI:32682"/>
        <dbReference type="ChEBI" id="CHEBI:57618"/>
        <dbReference type="ChEBI" id="CHEBI:57743"/>
        <dbReference type="ChEBI" id="CHEBI:58210"/>
        <dbReference type="EC" id="1.14.14.47"/>
    </reaction>
</comment>
<dbReference type="EMBL" id="AB678406">
    <property type="protein sequence ID" value="BAM14076.1"/>
    <property type="molecule type" value="Genomic_DNA"/>
</dbReference>
<proteinExistence type="inferred from homology"/>
<evidence type="ECO:0000313" key="15">
    <source>
        <dbReference type="EMBL" id="BAM14076.1"/>
    </source>
</evidence>
<evidence type="ECO:0000256" key="9">
    <source>
        <dbReference type="ARBA" id="ARBA00023004"/>
    </source>
</evidence>
<dbReference type="CDD" id="cd00575">
    <property type="entry name" value="NOS_oxygenase"/>
    <property type="match status" value="1"/>
</dbReference>
<comment type="miscellaneous">
    <text evidence="11">This protein is similar to the oxygenase domain of eukaryotic nitric oxide synthases but lacks the reductase domain which, in eukaryotes, is responsible for transfer of electrons to the ferric heme during nitric oxide synthesis.</text>
</comment>
<dbReference type="InterPro" id="IPR036119">
    <property type="entry name" value="NOS_N_sf"/>
</dbReference>
<dbReference type="GO" id="GO:0020037">
    <property type="term" value="F:heme binding"/>
    <property type="evidence" value="ECO:0007669"/>
    <property type="project" value="InterPro"/>
</dbReference>
<protein>
    <recommendedName>
        <fullName evidence="5 11">Nitric oxide synthase oxygenase</fullName>
        <ecNumber evidence="4 11">1.14.14.47</ecNumber>
    </recommendedName>
</protein>
<dbReference type="Gene3D" id="3.90.340.10">
    <property type="entry name" value="Nitric Oxide Synthase, Chain A, domain 1"/>
    <property type="match status" value="1"/>
</dbReference>